<dbReference type="SUPFAM" id="SSF58104">
    <property type="entry name" value="Methyl-accepting chemotaxis protein (MCP) signaling domain"/>
    <property type="match status" value="1"/>
</dbReference>
<dbReference type="GO" id="GO:0016020">
    <property type="term" value="C:membrane"/>
    <property type="evidence" value="ECO:0007669"/>
    <property type="project" value="InterPro"/>
</dbReference>
<dbReference type="PANTHER" id="PTHR32089">
    <property type="entry name" value="METHYL-ACCEPTING CHEMOTAXIS PROTEIN MCPB"/>
    <property type="match status" value="1"/>
</dbReference>
<reference evidence="8" key="2">
    <citation type="journal article" date="2021" name="Microorganisms">
        <title>Bacterial Dimethylsulfoniopropionate Biosynthesis in the East China Sea.</title>
        <authorList>
            <person name="Liu J."/>
            <person name="Zhang Y."/>
            <person name="Liu J."/>
            <person name="Zhong H."/>
            <person name="Williams B.T."/>
            <person name="Zheng Y."/>
            <person name="Curson A.R.J."/>
            <person name="Sun C."/>
            <person name="Sun H."/>
            <person name="Song D."/>
            <person name="Wagner Mackenzie B."/>
            <person name="Bermejo Martinez A."/>
            <person name="Todd J.D."/>
            <person name="Zhang X.H."/>
        </authorList>
    </citation>
    <scope>NUCLEOTIDE SEQUENCE</scope>
    <source>
        <strain evidence="8">AESS21</strain>
    </source>
</reference>
<dbReference type="InterPro" id="IPR004090">
    <property type="entry name" value="Chemotax_Me-accpt_rcpt"/>
</dbReference>
<evidence type="ECO:0000256" key="4">
    <source>
        <dbReference type="SAM" id="Coils"/>
    </source>
</evidence>
<comment type="caution">
    <text evidence="8">The sequence shown here is derived from an EMBL/GenBank/DDBJ whole genome shotgun (WGS) entry which is preliminary data.</text>
</comment>
<accession>A0A944CD49</accession>
<dbReference type="PROSITE" id="PS50885">
    <property type="entry name" value="HAMP"/>
    <property type="match status" value="1"/>
</dbReference>
<dbReference type="PANTHER" id="PTHR32089:SF112">
    <property type="entry name" value="LYSOZYME-LIKE PROTEIN-RELATED"/>
    <property type="match status" value="1"/>
</dbReference>
<dbReference type="AlphaFoldDB" id="A0A944CD49"/>
<keyword evidence="5" id="KW-0812">Transmembrane</keyword>
<feature type="coiled-coil region" evidence="4">
    <location>
        <begin position="276"/>
        <end position="329"/>
    </location>
</feature>
<keyword evidence="1 3" id="KW-0807">Transducer</keyword>
<feature type="domain" description="HAMP" evidence="7">
    <location>
        <begin position="233"/>
        <end position="285"/>
    </location>
</feature>
<feature type="coiled-coil region" evidence="4">
    <location>
        <begin position="169"/>
        <end position="196"/>
    </location>
</feature>
<dbReference type="Pfam" id="PF00015">
    <property type="entry name" value="MCPsignal"/>
    <property type="match status" value="1"/>
</dbReference>
<dbReference type="GO" id="GO:0007165">
    <property type="term" value="P:signal transduction"/>
    <property type="evidence" value="ECO:0007669"/>
    <property type="project" value="UniProtKB-KW"/>
</dbReference>
<dbReference type="CDD" id="cd06225">
    <property type="entry name" value="HAMP"/>
    <property type="match status" value="1"/>
</dbReference>
<evidence type="ECO:0000259" key="6">
    <source>
        <dbReference type="PROSITE" id="PS50111"/>
    </source>
</evidence>
<dbReference type="GO" id="GO:0006935">
    <property type="term" value="P:chemotaxis"/>
    <property type="evidence" value="ECO:0007669"/>
    <property type="project" value="InterPro"/>
</dbReference>
<dbReference type="PRINTS" id="PR00260">
    <property type="entry name" value="CHEMTRNSDUCR"/>
</dbReference>
<organism evidence="8 9">
    <name type="scientific">Roseibium polysiphoniae</name>
    <dbReference type="NCBI Taxonomy" id="2571221"/>
    <lineage>
        <taxon>Bacteria</taxon>
        <taxon>Pseudomonadati</taxon>
        <taxon>Pseudomonadota</taxon>
        <taxon>Alphaproteobacteria</taxon>
        <taxon>Hyphomicrobiales</taxon>
        <taxon>Stappiaceae</taxon>
        <taxon>Roseibium</taxon>
    </lineage>
</organism>
<dbReference type="SMART" id="SM00304">
    <property type="entry name" value="HAMP"/>
    <property type="match status" value="1"/>
</dbReference>
<keyword evidence="4" id="KW-0175">Coiled coil</keyword>
<dbReference type="Gene3D" id="6.10.340.10">
    <property type="match status" value="1"/>
</dbReference>
<evidence type="ECO:0000256" key="5">
    <source>
        <dbReference type="SAM" id="Phobius"/>
    </source>
</evidence>
<dbReference type="PROSITE" id="PS50111">
    <property type="entry name" value="CHEMOTAXIS_TRANSDUC_2"/>
    <property type="match status" value="1"/>
</dbReference>
<evidence type="ECO:0000259" key="7">
    <source>
        <dbReference type="PROSITE" id="PS50885"/>
    </source>
</evidence>
<dbReference type="InterPro" id="IPR003660">
    <property type="entry name" value="HAMP_dom"/>
</dbReference>
<name>A0A944CD49_9HYPH</name>
<dbReference type="SMART" id="SM00283">
    <property type="entry name" value="MA"/>
    <property type="match status" value="1"/>
</dbReference>
<evidence type="ECO:0000256" key="3">
    <source>
        <dbReference type="PROSITE-ProRule" id="PRU00284"/>
    </source>
</evidence>
<dbReference type="RefSeq" id="WP_213215937.1">
    <property type="nucleotide sequence ID" value="NZ_QTKU01000002.1"/>
</dbReference>
<dbReference type="EMBL" id="QTKU01000002">
    <property type="protein sequence ID" value="MBS8260389.1"/>
    <property type="molecule type" value="Genomic_DNA"/>
</dbReference>
<keyword evidence="5" id="KW-1133">Transmembrane helix</keyword>
<evidence type="ECO:0000256" key="1">
    <source>
        <dbReference type="ARBA" id="ARBA00023224"/>
    </source>
</evidence>
<evidence type="ECO:0000256" key="2">
    <source>
        <dbReference type="ARBA" id="ARBA00029447"/>
    </source>
</evidence>
<evidence type="ECO:0000313" key="8">
    <source>
        <dbReference type="EMBL" id="MBS8260389.1"/>
    </source>
</evidence>
<reference evidence="8" key="1">
    <citation type="submission" date="2018-08" db="EMBL/GenBank/DDBJ databases">
        <authorList>
            <person name="Jin W."/>
            <person name="Wang H."/>
            <person name="Yang Y."/>
            <person name="Li M."/>
            <person name="Liu J."/>
        </authorList>
    </citation>
    <scope>NUCLEOTIDE SEQUENCE</scope>
    <source>
        <strain evidence="8">AESS21</strain>
    </source>
</reference>
<dbReference type="InterPro" id="IPR004089">
    <property type="entry name" value="MCPsignal_dom"/>
</dbReference>
<feature type="transmembrane region" description="Helical" evidence="5">
    <location>
        <begin position="212"/>
        <end position="236"/>
    </location>
</feature>
<dbReference type="Pfam" id="PF00672">
    <property type="entry name" value="HAMP"/>
    <property type="match status" value="1"/>
</dbReference>
<dbReference type="GO" id="GO:0004888">
    <property type="term" value="F:transmembrane signaling receptor activity"/>
    <property type="evidence" value="ECO:0007669"/>
    <property type="project" value="InterPro"/>
</dbReference>
<feature type="domain" description="Methyl-accepting transducer" evidence="6">
    <location>
        <begin position="319"/>
        <end position="562"/>
    </location>
</feature>
<keyword evidence="5" id="KW-0472">Membrane</keyword>
<proteinExistence type="inferred from homology"/>
<dbReference type="Gene3D" id="1.10.287.950">
    <property type="entry name" value="Methyl-accepting chemotaxis protein"/>
    <property type="match status" value="1"/>
</dbReference>
<comment type="similarity">
    <text evidence="2">Belongs to the methyl-accepting chemotaxis (MCP) protein family.</text>
</comment>
<gene>
    <name evidence="8" type="ORF">DYI23_09190</name>
</gene>
<sequence length="582" mass="62461">MRIFQPRSVSTKILALVGLVSTATIAVATIGIVQMNNIGQELSSISENDIPLTKTVSAVTSHQLQQAILLERMLRMAGVKDNRDHAALLHTEEEFMRLARQVDQEIIESEHLAERALENSKASKDREKFKSVLSRLKAIEVEHAVYEGHVEEIIEVIEAGDLEKASLMARKIEIEEENLDHALVNLQQELENSTSESARTAVAHEKEGIKQLAILSILSTIVGAVIAFVFAAVGIARPLRAVASALASLAKGDTSASVHVKSRDEIGQVAEAFEKFKATMIEIERLRLEAKEEEERIVQEKREATMRLADELERTVKSVSDEISIAVHELEGTANSLSATSIQTSERANTVAAAANEASTNIQTVASATEELSSSVQEISRQVSRAMSETTVTREKAEASTASVTNLSEAAQRIGDVVKLINDIAEQTNLLALNATIEAARAGESGKGFAVVAAEVKALATQTGRATEDISELVAQLQSGSENTFNSIQTVVTAISNIDQQVTGIASAVEEQNAVTDEIARNTNGVAAGSEDISVNITDVSKAATQSSASAEQVRSTVANLSHQSDMLNGELDHFLTTIRAA</sequence>
<dbReference type="Proteomes" id="UP000705379">
    <property type="component" value="Unassembled WGS sequence"/>
</dbReference>
<evidence type="ECO:0000313" key="9">
    <source>
        <dbReference type="Proteomes" id="UP000705379"/>
    </source>
</evidence>
<protein>
    <submittedName>
        <fullName evidence="8">HAMP domain-containing protein</fullName>
    </submittedName>
</protein>